<evidence type="ECO:0000313" key="2">
    <source>
        <dbReference type="EMBL" id="MDS1270296.1"/>
    </source>
</evidence>
<keyword evidence="3" id="KW-1185">Reference proteome</keyword>
<proteinExistence type="predicted"/>
<evidence type="ECO:0000313" key="3">
    <source>
        <dbReference type="Proteomes" id="UP001250214"/>
    </source>
</evidence>
<dbReference type="Pfam" id="PF09661">
    <property type="entry name" value="DUF2398"/>
    <property type="match status" value="2"/>
</dbReference>
<protein>
    <submittedName>
        <fullName evidence="2">DUF2398 family protein</fullName>
    </submittedName>
</protein>
<sequence length="435" mass="46189">MSTEDLAQGVERQRAARRLLTRPLITAGDAPEEFALVQAHADWLIGRFWALLEYRLDVTRDHARLVKSEPPRRPAALGRASGLPFSPRAYAYLTLAIAVLQDAPSPLGLDQLLAGIRSAAAEAGLNRDPIERRAERRACATALLRLHEWRALNGPVEPLAELALSPDTGELGTSESSVESGAATPRRGRGHHAPPESTRYTVRHPIVRALVTHPPRTQSRVDELVTPPGGLQAGGAAGSAQAERAAGRAVLRRLVEHAVVYRDELPQPQRLWLGRHQWRAVAALTDFLGGTAEVRAEGVALLVPDTGASAVAATAGTLNTGTGAGTDTGTAGGAGALFPTPTETDRLACTLLDHLVAELRPTTHPVVGVPVPADLLERCTQRVIPDTATVTGAAVVQRLCEVGLLDDNPDRSVDQHSGEDGWRLLAAAGRWSTPG</sequence>
<evidence type="ECO:0000256" key="1">
    <source>
        <dbReference type="SAM" id="MobiDB-lite"/>
    </source>
</evidence>
<dbReference type="Proteomes" id="UP001250214">
    <property type="component" value="Unassembled WGS sequence"/>
</dbReference>
<accession>A0ABU2H4R9</accession>
<reference evidence="3" key="1">
    <citation type="submission" date="2023-07" db="EMBL/GenBank/DDBJ databases">
        <title>Novel species in the genus Lipingzhangella isolated from Sambhar Salt Lake.</title>
        <authorList>
            <person name="Jiya N."/>
            <person name="Kajale S."/>
            <person name="Sharma A."/>
        </authorList>
    </citation>
    <scope>NUCLEOTIDE SEQUENCE [LARGE SCALE GENOMIC DNA]</scope>
    <source>
        <strain evidence="3">LS1_29</strain>
    </source>
</reference>
<name>A0ABU2H4R9_9ACTN</name>
<dbReference type="EMBL" id="JAVLVT010000003">
    <property type="protein sequence ID" value="MDS1270296.1"/>
    <property type="molecule type" value="Genomic_DNA"/>
</dbReference>
<comment type="caution">
    <text evidence="2">The sequence shown here is derived from an EMBL/GenBank/DDBJ whole genome shotgun (WGS) entry which is preliminary data.</text>
</comment>
<feature type="region of interest" description="Disordered" evidence="1">
    <location>
        <begin position="166"/>
        <end position="197"/>
    </location>
</feature>
<organism evidence="2 3">
    <name type="scientific">Lipingzhangella rawalii</name>
    <dbReference type="NCBI Taxonomy" id="2055835"/>
    <lineage>
        <taxon>Bacteria</taxon>
        <taxon>Bacillati</taxon>
        <taxon>Actinomycetota</taxon>
        <taxon>Actinomycetes</taxon>
        <taxon>Streptosporangiales</taxon>
        <taxon>Nocardiopsidaceae</taxon>
        <taxon>Lipingzhangella</taxon>
    </lineage>
</organism>
<dbReference type="RefSeq" id="WP_310911820.1">
    <property type="nucleotide sequence ID" value="NZ_JAVLVT010000003.1"/>
</dbReference>
<gene>
    <name evidence="2" type="ORF">RIF23_08315</name>
</gene>
<dbReference type="InterPro" id="IPR013494">
    <property type="entry name" value="CHP02678"/>
</dbReference>